<name>A0A4Q7UTD2_PSEST</name>
<dbReference type="FunFam" id="3.40.50.300:FF:000201">
    <property type="entry name" value="Glycine betaine/L-proline ABC transporter ATP-binding protein"/>
    <property type="match status" value="1"/>
</dbReference>
<dbReference type="GO" id="GO:0016020">
    <property type="term" value="C:membrane"/>
    <property type="evidence" value="ECO:0007669"/>
    <property type="project" value="InterPro"/>
</dbReference>
<reference evidence="9 10" key="1">
    <citation type="submission" date="2019-02" db="EMBL/GenBank/DDBJ databases">
        <title>Sequencing the genomes of 1000 actinobacteria strains.</title>
        <authorList>
            <person name="Klenk H.-P."/>
        </authorList>
    </citation>
    <scope>NUCLEOTIDE SEQUENCE [LARGE SCALE GENOMIC DNA]</scope>
    <source>
        <strain evidence="9 10">DSM 45779</strain>
    </source>
</reference>
<comment type="caution">
    <text evidence="9">The sequence shown here is derived from an EMBL/GenBank/DDBJ whole genome shotgun (WGS) entry which is preliminary data.</text>
</comment>
<evidence type="ECO:0000256" key="6">
    <source>
        <dbReference type="ARBA" id="ARBA00023122"/>
    </source>
</evidence>
<dbReference type="InterPro" id="IPR003593">
    <property type="entry name" value="AAA+_ATPase"/>
</dbReference>
<evidence type="ECO:0000313" key="9">
    <source>
        <dbReference type="EMBL" id="RZT84956.1"/>
    </source>
</evidence>
<keyword evidence="10" id="KW-1185">Reference proteome</keyword>
<evidence type="ECO:0000256" key="7">
    <source>
        <dbReference type="SAM" id="MobiDB-lite"/>
    </source>
</evidence>
<dbReference type="PANTHER" id="PTHR43869">
    <property type="entry name" value="GLYCINE BETAINE/PROLINE BETAINE TRANSPORT SYSTEM ATP-BINDING PROTEIN PROV"/>
    <property type="match status" value="1"/>
</dbReference>
<dbReference type="GO" id="GO:0006865">
    <property type="term" value="P:amino acid transport"/>
    <property type="evidence" value="ECO:0007669"/>
    <property type="project" value="UniProtKB-KW"/>
</dbReference>
<dbReference type="GO" id="GO:0031460">
    <property type="term" value="P:glycine betaine transport"/>
    <property type="evidence" value="ECO:0007669"/>
    <property type="project" value="InterPro"/>
</dbReference>
<dbReference type="GO" id="GO:0005524">
    <property type="term" value="F:ATP binding"/>
    <property type="evidence" value="ECO:0007669"/>
    <property type="project" value="UniProtKB-KW"/>
</dbReference>
<accession>A0A4Q7UTD2</accession>
<evidence type="ECO:0000259" key="8">
    <source>
        <dbReference type="PROSITE" id="PS50893"/>
    </source>
</evidence>
<evidence type="ECO:0000256" key="1">
    <source>
        <dbReference type="ARBA" id="ARBA00005417"/>
    </source>
</evidence>
<dbReference type="InterPro" id="IPR046342">
    <property type="entry name" value="CBS_dom_sf"/>
</dbReference>
<dbReference type="SUPFAM" id="SSF54631">
    <property type="entry name" value="CBS-domain pair"/>
    <property type="match status" value="1"/>
</dbReference>
<comment type="similarity">
    <text evidence="1">Belongs to the ABC transporter superfamily.</text>
</comment>
<dbReference type="Gene3D" id="3.10.580.10">
    <property type="entry name" value="CBS-domain"/>
    <property type="match status" value="1"/>
</dbReference>
<dbReference type="RefSeq" id="WP_278044820.1">
    <property type="nucleotide sequence ID" value="NZ_SHKL01000001.1"/>
</dbReference>
<organism evidence="9 10">
    <name type="scientific">Pseudonocardia sediminis</name>
    <dbReference type="NCBI Taxonomy" id="1397368"/>
    <lineage>
        <taxon>Bacteria</taxon>
        <taxon>Bacillati</taxon>
        <taxon>Actinomycetota</taxon>
        <taxon>Actinomycetes</taxon>
        <taxon>Pseudonocardiales</taxon>
        <taxon>Pseudonocardiaceae</taxon>
        <taxon>Pseudonocardia</taxon>
    </lineage>
</organism>
<keyword evidence="6" id="KW-0129">CBS domain</keyword>
<dbReference type="Pfam" id="PF00005">
    <property type="entry name" value="ABC_tran"/>
    <property type="match status" value="1"/>
</dbReference>
<keyword evidence="4 9" id="KW-0067">ATP-binding</keyword>
<proteinExistence type="inferred from homology"/>
<dbReference type="InterPro" id="IPR027417">
    <property type="entry name" value="P-loop_NTPase"/>
</dbReference>
<evidence type="ECO:0000256" key="4">
    <source>
        <dbReference type="ARBA" id="ARBA00022840"/>
    </source>
</evidence>
<dbReference type="InterPro" id="IPR000644">
    <property type="entry name" value="CBS_dom"/>
</dbReference>
<dbReference type="SUPFAM" id="SSF52540">
    <property type="entry name" value="P-loop containing nucleoside triphosphate hydrolases"/>
    <property type="match status" value="1"/>
</dbReference>
<dbReference type="PROSITE" id="PS00211">
    <property type="entry name" value="ABC_TRANSPORTER_1"/>
    <property type="match status" value="1"/>
</dbReference>
<dbReference type="InterPro" id="IPR051921">
    <property type="entry name" value="ABC_osmolyte_uptake_ATP-bind"/>
</dbReference>
<feature type="domain" description="ABC transporter" evidence="8">
    <location>
        <begin position="56"/>
        <end position="292"/>
    </location>
</feature>
<keyword evidence="3" id="KW-0547">Nucleotide-binding</keyword>
<feature type="region of interest" description="Disordered" evidence="7">
    <location>
        <begin position="1"/>
        <end position="26"/>
    </location>
</feature>
<evidence type="ECO:0000256" key="2">
    <source>
        <dbReference type="ARBA" id="ARBA00022448"/>
    </source>
</evidence>
<dbReference type="PANTHER" id="PTHR43869:SF1">
    <property type="entry name" value="GLYCINE BETAINE_PROLINE BETAINE TRANSPORT SYSTEM ATP-BINDING PROTEIN PROV"/>
    <property type="match status" value="1"/>
</dbReference>
<dbReference type="InterPro" id="IPR005892">
    <property type="entry name" value="Gly-betaine_transp_ATP-bd"/>
</dbReference>
<dbReference type="InterPro" id="IPR003439">
    <property type="entry name" value="ABC_transporter-like_ATP-bd"/>
</dbReference>
<dbReference type="NCBIfam" id="TIGR01186">
    <property type="entry name" value="proV"/>
    <property type="match status" value="1"/>
</dbReference>
<protein>
    <submittedName>
        <fullName evidence="9">Glycine betaine/proline transport system ATP-binding protein</fullName>
    </submittedName>
</protein>
<dbReference type="Proteomes" id="UP000291591">
    <property type="component" value="Unassembled WGS sequence"/>
</dbReference>
<evidence type="ECO:0000256" key="3">
    <source>
        <dbReference type="ARBA" id="ARBA00022741"/>
    </source>
</evidence>
<dbReference type="GO" id="GO:0006970">
    <property type="term" value="P:response to osmotic stress"/>
    <property type="evidence" value="ECO:0007669"/>
    <property type="project" value="UniProtKB-ARBA"/>
</dbReference>
<dbReference type="Pfam" id="PF00571">
    <property type="entry name" value="CBS"/>
    <property type="match status" value="1"/>
</dbReference>
<keyword evidence="2" id="KW-0813">Transport</keyword>
<dbReference type="CDD" id="cd03294">
    <property type="entry name" value="ABC_Pro_Gly_Betaine"/>
    <property type="match status" value="1"/>
</dbReference>
<dbReference type="Gene3D" id="3.40.50.300">
    <property type="entry name" value="P-loop containing nucleotide triphosphate hydrolases"/>
    <property type="match status" value="1"/>
</dbReference>
<dbReference type="InterPro" id="IPR017871">
    <property type="entry name" value="ABC_transporter-like_CS"/>
</dbReference>
<keyword evidence="5" id="KW-0029">Amino-acid transport</keyword>
<sequence length="438" mass="47012">MSTVDEKTATNGSSGAVRAQAQGEAQTPMIRVDHLTKVFGSGSGADEAVKLAGEGVGRKEIQSRTGATLAVSDVSFDIAPGELFVIMGLSGSGKSTLVRLLNRLIEPTSGTIDVDGRDLGSLGDADLRTLRNERMSMVFQHFALLPHRTVAQNAEYGLQIRGVGAAERRRTAQWALEQVGLGDRADAYPGQLSGGMQQRVGLARALASDTDVLLMDEPYSALDPLIRRDMQKLLVRLQRELRKTIVFITHDLNEAMLLGDRILLLKDGRLVQVGTGPEILASPADDYVAEFVSDVDRSRVLTATDVIREPRITVTLDEKPADVLVRLGKAEATGAYVVDDEHRILGVVRDDWLGHAASTGVTSIDRSALVEEYRTTEPDRPLIDLLHAVGRNPVPLAVVDDGRLTGVVPRGAVLAALSTHSDAKDALSASTHDRNGNG</sequence>
<evidence type="ECO:0000313" key="10">
    <source>
        <dbReference type="Proteomes" id="UP000291591"/>
    </source>
</evidence>
<dbReference type="AlphaFoldDB" id="A0A4Q7UTD2"/>
<dbReference type="SMART" id="SM00382">
    <property type="entry name" value="AAA"/>
    <property type="match status" value="1"/>
</dbReference>
<evidence type="ECO:0000256" key="5">
    <source>
        <dbReference type="ARBA" id="ARBA00022970"/>
    </source>
</evidence>
<dbReference type="GO" id="GO:0016887">
    <property type="term" value="F:ATP hydrolysis activity"/>
    <property type="evidence" value="ECO:0007669"/>
    <property type="project" value="InterPro"/>
</dbReference>
<dbReference type="EMBL" id="SHKL01000001">
    <property type="protein sequence ID" value="RZT84956.1"/>
    <property type="molecule type" value="Genomic_DNA"/>
</dbReference>
<dbReference type="PROSITE" id="PS50893">
    <property type="entry name" value="ABC_TRANSPORTER_2"/>
    <property type="match status" value="1"/>
</dbReference>
<gene>
    <name evidence="9" type="ORF">EV383_1817</name>
</gene>